<dbReference type="NCBIfam" id="TIGR00227">
    <property type="entry name" value="ribD_Cterm"/>
    <property type="match status" value="1"/>
</dbReference>
<dbReference type="NCBIfam" id="TIGR00326">
    <property type="entry name" value="eubact_ribD"/>
    <property type="match status" value="1"/>
</dbReference>
<evidence type="ECO:0000256" key="11">
    <source>
        <dbReference type="ARBA" id="ARBA00023268"/>
    </source>
</evidence>
<comment type="similarity">
    <text evidence="5 12">In the C-terminal section; belongs to the HTP reductase family.</text>
</comment>
<dbReference type="GO" id="GO:0008703">
    <property type="term" value="F:5-amino-6-(5-phosphoribosylamino)uracil reductase activity"/>
    <property type="evidence" value="ECO:0007669"/>
    <property type="project" value="UniProtKB-EC"/>
</dbReference>
<dbReference type="PANTHER" id="PTHR38011:SF7">
    <property type="entry name" value="2,5-DIAMINO-6-RIBOSYLAMINO-4(3H)-PYRIMIDINONE 5'-PHOSPHATE REDUCTASE"/>
    <property type="match status" value="1"/>
</dbReference>
<dbReference type="SUPFAM" id="SSF53597">
    <property type="entry name" value="Dihydrofolate reductase-like"/>
    <property type="match status" value="1"/>
</dbReference>
<evidence type="ECO:0000256" key="3">
    <source>
        <dbReference type="ARBA" id="ARBA00004910"/>
    </source>
</evidence>
<feature type="domain" description="CMP/dCMP-type deaminase" evidence="13">
    <location>
        <begin position="9"/>
        <end position="123"/>
    </location>
</feature>
<dbReference type="InterPro" id="IPR050765">
    <property type="entry name" value="Riboflavin_Biosynth_HTPR"/>
</dbReference>
<evidence type="ECO:0000256" key="4">
    <source>
        <dbReference type="ARBA" id="ARBA00005259"/>
    </source>
</evidence>
<evidence type="ECO:0000256" key="5">
    <source>
        <dbReference type="ARBA" id="ARBA00007417"/>
    </source>
</evidence>
<dbReference type="InterPro" id="IPR002125">
    <property type="entry name" value="CMP_dCMP_dom"/>
</dbReference>
<evidence type="ECO:0000256" key="9">
    <source>
        <dbReference type="ARBA" id="ARBA00022857"/>
    </source>
</evidence>
<dbReference type="InterPro" id="IPR002734">
    <property type="entry name" value="RibDG_C"/>
</dbReference>
<accession>A0ABV7VK70</accession>
<dbReference type="EMBL" id="JBHRYJ010000004">
    <property type="protein sequence ID" value="MFC3677363.1"/>
    <property type="molecule type" value="Genomic_DNA"/>
</dbReference>
<organism evidence="14 15">
    <name type="scientific">Ferrovibrio xuzhouensis</name>
    <dbReference type="NCBI Taxonomy" id="1576914"/>
    <lineage>
        <taxon>Bacteria</taxon>
        <taxon>Pseudomonadati</taxon>
        <taxon>Pseudomonadota</taxon>
        <taxon>Alphaproteobacteria</taxon>
        <taxon>Rhodospirillales</taxon>
        <taxon>Rhodospirillaceae</taxon>
        <taxon>Ferrovibrio</taxon>
    </lineage>
</organism>
<comment type="similarity">
    <text evidence="4 12">In the N-terminal section; belongs to the cytidine and deoxycytidylate deaminase family.</text>
</comment>
<evidence type="ECO:0000256" key="1">
    <source>
        <dbReference type="ARBA" id="ARBA00002151"/>
    </source>
</evidence>
<evidence type="ECO:0000259" key="13">
    <source>
        <dbReference type="PROSITE" id="PS51747"/>
    </source>
</evidence>
<dbReference type="Pfam" id="PF00383">
    <property type="entry name" value="dCMP_cyt_deam_1"/>
    <property type="match status" value="1"/>
</dbReference>
<keyword evidence="15" id="KW-1185">Reference proteome</keyword>
<proteinExistence type="inferred from homology"/>
<dbReference type="InterPro" id="IPR016192">
    <property type="entry name" value="APOBEC/CMP_deaminase_Zn-bd"/>
</dbReference>
<keyword evidence="7 12" id="KW-0479">Metal-binding</keyword>
<comment type="catalytic activity">
    <reaction evidence="12">
        <text>5-amino-6-(5-phospho-D-ribitylamino)uracil + NADP(+) = 5-amino-6-(5-phospho-D-ribosylamino)uracil + NADPH + H(+)</text>
        <dbReference type="Rhea" id="RHEA:17845"/>
        <dbReference type="ChEBI" id="CHEBI:15378"/>
        <dbReference type="ChEBI" id="CHEBI:57783"/>
        <dbReference type="ChEBI" id="CHEBI:58349"/>
        <dbReference type="ChEBI" id="CHEBI:58421"/>
        <dbReference type="ChEBI" id="CHEBI:58453"/>
        <dbReference type="EC" id="1.1.1.193"/>
    </reaction>
</comment>
<dbReference type="EC" id="3.5.4.26" evidence="12"/>
<gene>
    <name evidence="14" type="primary">ribD</name>
    <name evidence="14" type="ORF">ACFOOQ_17550</name>
</gene>
<dbReference type="PROSITE" id="PS00903">
    <property type="entry name" value="CYT_DCMP_DEAMINASES_1"/>
    <property type="match status" value="1"/>
</dbReference>
<dbReference type="InterPro" id="IPR016193">
    <property type="entry name" value="Cytidine_deaminase-like"/>
</dbReference>
<keyword evidence="6 12" id="KW-0686">Riboflavin biosynthesis</keyword>
<dbReference type="PIRSF" id="PIRSF006769">
    <property type="entry name" value="RibD"/>
    <property type="match status" value="1"/>
</dbReference>
<evidence type="ECO:0000256" key="7">
    <source>
        <dbReference type="ARBA" id="ARBA00022723"/>
    </source>
</evidence>
<keyword evidence="12 14" id="KW-0378">Hydrolase</keyword>
<evidence type="ECO:0000313" key="14">
    <source>
        <dbReference type="EMBL" id="MFC3677363.1"/>
    </source>
</evidence>
<comment type="pathway">
    <text evidence="2 12">Cofactor biosynthesis; riboflavin biosynthesis; 5-amino-6-(D-ribitylamino)uracil from GTP: step 2/4.</text>
</comment>
<dbReference type="InterPro" id="IPR004794">
    <property type="entry name" value="Eubact_RibD"/>
</dbReference>
<dbReference type="SUPFAM" id="SSF53927">
    <property type="entry name" value="Cytidine deaminase-like"/>
    <property type="match status" value="1"/>
</dbReference>
<evidence type="ECO:0000256" key="8">
    <source>
        <dbReference type="ARBA" id="ARBA00022833"/>
    </source>
</evidence>
<dbReference type="InterPro" id="IPR024072">
    <property type="entry name" value="DHFR-like_dom_sf"/>
</dbReference>
<dbReference type="PANTHER" id="PTHR38011">
    <property type="entry name" value="DIHYDROFOLATE REDUCTASE FAMILY PROTEIN (AFU_ORTHOLOGUE AFUA_8G06820)"/>
    <property type="match status" value="1"/>
</dbReference>
<comment type="catalytic activity">
    <reaction evidence="12">
        <text>2,5-diamino-6-hydroxy-4-(5-phosphoribosylamino)-pyrimidine + H2O + H(+) = 5-amino-6-(5-phospho-D-ribosylamino)uracil + NH4(+)</text>
        <dbReference type="Rhea" id="RHEA:21868"/>
        <dbReference type="ChEBI" id="CHEBI:15377"/>
        <dbReference type="ChEBI" id="CHEBI:15378"/>
        <dbReference type="ChEBI" id="CHEBI:28938"/>
        <dbReference type="ChEBI" id="CHEBI:58453"/>
        <dbReference type="ChEBI" id="CHEBI:58614"/>
        <dbReference type="EC" id="3.5.4.26"/>
    </reaction>
</comment>
<protein>
    <recommendedName>
        <fullName evidence="12">Riboflavin biosynthesis protein RibD</fullName>
    </recommendedName>
    <domain>
        <recommendedName>
            <fullName evidence="12">Diaminohydroxyphosphoribosylaminopyrimidine deaminase</fullName>
            <shortName evidence="12">DRAP deaminase</shortName>
            <ecNumber evidence="12">3.5.4.26</ecNumber>
        </recommendedName>
        <alternativeName>
            <fullName evidence="12">Riboflavin-specific deaminase</fullName>
        </alternativeName>
    </domain>
    <domain>
        <recommendedName>
            <fullName evidence="12">5-amino-6-(5-phosphoribosylamino)uracil reductase</fullName>
            <ecNumber evidence="12">1.1.1.193</ecNumber>
        </recommendedName>
        <alternativeName>
            <fullName evidence="12">HTP reductase</fullName>
        </alternativeName>
    </domain>
</protein>
<sequence>MTEQRAAPGQDERYMRIALGLAARGLGNTWPNPAVGCVIVNDGRIVGRGWTQVGGRPHAETQALAEAGAAARGATAYVTLEPCSHQGKTPPCAEALIAAGIGRCVAALEDPDPRVSGKGFAMLREAGVAVRDDCLSIQAADLNAGFLMTRQQGRPLITLKLAVSLDGRIGTHSGDSRWITSPASRQRAHLLRSRSDAVMVGSNTALQDDPELTCRLPGLPPKQPVRIVLDGRLRLSLTARVVATAREIPTWVITREDVDATRRRAFEDCGIEVIAVPPDAAGFPDLPAAFGELAERGLTRVLVEGGGKLAASLVRADLVDRMIWFRSPSVIGGDGLPALAAFGVDTVAEAPRWRRVRADILGDDLLETFVRAL</sequence>
<dbReference type="GO" id="GO:0008835">
    <property type="term" value="F:diaminohydroxyphosphoribosylaminopyrimidine deaminase activity"/>
    <property type="evidence" value="ECO:0007669"/>
    <property type="project" value="UniProtKB-EC"/>
</dbReference>
<dbReference type="Gene3D" id="3.40.430.10">
    <property type="entry name" value="Dihydrofolate Reductase, subunit A"/>
    <property type="match status" value="1"/>
</dbReference>
<keyword evidence="8 12" id="KW-0862">Zinc</keyword>
<comment type="caution">
    <text evidence="14">The sequence shown here is derived from an EMBL/GenBank/DDBJ whole genome shotgun (WGS) entry which is preliminary data.</text>
</comment>
<keyword evidence="9 12" id="KW-0521">NADP</keyword>
<evidence type="ECO:0000256" key="2">
    <source>
        <dbReference type="ARBA" id="ARBA00004882"/>
    </source>
</evidence>
<keyword evidence="11" id="KW-0511">Multifunctional enzyme</keyword>
<evidence type="ECO:0000313" key="15">
    <source>
        <dbReference type="Proteomes" id="UP001595711"/>
    </source>
</evidence>
<evidence type="ECO:0000256" key="12">
    <source>
        <dbReference type="PIRNR" id="PIRNR006769"/>
    </source>
</evidence>
<dbReference type="PROSITE" id="PS51747">
    <property type="entry name" value="CYT_DCMP_DEAMINASES_2"/>
    <property type="match status" value="1"/>
</dbReference>
<keyword evidence="10 12" id="KW-0560">Oxidoreductase</keyword>
<comment type="function">
    <text evidence="1 12">Converts 2,5-diamino-6-(ribosylamino)-4(3h)-pyrimidinone 5'-phosphate into 5-amino-6-(ribosylamino)-2,4(1h,3h)-pyrimidinedione 5'-phosphate.</text>
</comment>
<dbReference type="InterPro" id="IPR011549">
    <property type="entry name" value="RibD_C"/>
</dbReference>
<evidence type="ECO:0000256" key="10">
    <source>
        <dbReference type="ARBA" id="ARBA00023002"/>
    </source>
</evidence>
<evidence type="ECO:0000256" key="6">
    <source>
        <dbReference type="ARBA" id="ARBA00022619"/>
    </source>
</evidence>
<dbReference type="CDD" id="cd01284">
    <property type="entry name" value="Riboflavin_deaminase-reductase"/>
    <property type="match status" value="1"/>
</dbReference>
<name>A0ABV7VK70_9PROT</name>
<dbReference type="EC" id="1.1.1.193" evidence="12"/>
<dbReference type="Gene3D" id="3.40.140.10">
    <property type="entry name" value="Cytidine Deaminase, domain 2"/>
    <property type="match status" value="1"/>
</dbReference>
<comment type="pathway">
    <text evidence="3 12">Cofactor biosynthesis; riboflavin biosynthesis; 5-amino-6-(D-ribitylamino)uracil from GTP: step 3/4.</text>
</comment>
<reference evidence="15" key="1">
    <citation type="journal article" date="2019" name="Int. J. Syst. Evol. Microbiol.">
        <title>The Global Catalogue of Microorganisms (GCM) 10K type strain sequencing project: providing services to taxonomists for standard genome sequencing and annotation.</title>
        <authorList>
            <consortium name="The Broad Institute Genomics Platform"/>
            <consortium name="The Broad Institute Genome Sequencing Center for Infectious Disease"/>
            <person name="Wu L."/>
            <person name="Ma J."/>
        </authorList>
    </citation>
    <scope>NUCLEOTIDE SEQUENCE [LARGE SCALE GENOMIC DNA]</scope>
    <source>
        <strain evidence="15">KCTC 42182</strain>
    </source>
</reference>
<dbReference type="RefSeq" id="WP_379728902.1">
    <property type="nucleotide sequence ID" value="NZ_JBHRYJ010000004.1"/>
</dbReference>
<dbReference type="Pfam" id="PF01872">
    <property type="entry name" value="RibD_C"/>
    <property type="match status" value="1"/>
</dbReference>
<comment type="cofactor">
    <cofactor evidence="12">
        <name>Zn(2+)</name>
        <dbReference type="ChEBI" id="CHEBI:29105"/>
    </cofactor>
    <text evidence="12">Binds 1 zinc ion.</text>
</comment>
<dbReference type="Proteomes" id="UP001595711">
    <property type="component" value="Unassembled WGS sequence"/>
</dbReference>